<name>A0A2S7WBD1_9FLAO</name>
<feature type="domain" description="Response regulatory" evidence="7">
    <location>
        <begin position="3"/>
        <end position="119"/>
    </location>
</feature>
<evidence type="ECO:0000256" key="2">
    <source>
        <dbReference type="ARBA" id="ARBA00023012"/>
    </source>
</evidence>
<evidence type="ECO:0000256" key="6">
    <source>
        <dbReference type="PROSITE-ProRule" id="PRU00169"/>
    </source>
</evidence>
<dbReference type="EMBL" id="MSCL01000001">
    <property type="protein sequence ID" value="PQJ74706.1"/>
    <property type="molecule type" value="Genomic_DNA"/>
</dbReference>
<keyword evidence="5" id="KW-0804">Transcription</keyword>
<evidence type="ECO:0000256" key="4">
    <source>
        <dbReference type="ARBA" id="ARBA00023125"/>
    </source>
</evidence>
<dbReference type="PANTHER" id="PTHR44591:SF3">
    <property type="entry name" value="RESPONSE REGULATORY DOMAIN-CONTAINING PROTEIN"/>
    <property type="match status" value="1"/>
</dbReference>
<dbReference type="Gene3D" id="3.40.50.2300">
    <property type="match status" value="1"/>
</dbReference>
<evidence type="ECO:0000256" key="3">
    <source>
        <dbReference type="ARBA" id="ARBA00023015"/>
    </source>
</evidence>
<dbReference type="GO" id="GO:0000160">
    <property type="term" value="P:phosphorelay signal transduction system"/>
    <property type="evidence" value="ECO:0007669"/>
    <property type="project" value="UniProtKB-KW"/>
</dbReference>
<dbReference type="PANTHER" id="PTHR44591">
    <property type="entry name" value="STRESS RESPONSE REGULATOR PROTEIN 1"/>
    <property type="match status" value="1"/>
</dbReference>
<keyword evidence="3" id="KW-0805">Transcription regulation</keyword>
<keyword evidence="9" id="KW-1185">Reference proteome</keyword>
<gene>
    <name evidence="8" type="ORF">BTO13_05290</name>
</gene>
<dbReference type="PROSITE" id="PS50110">
    <property type="entry name" value="RESPONSE_REGULATORY"/>
    <property type="match status" value="1"/>
</dbReference>
<comment type="caution">
    <text evidence="8">The sequence shown here is derived from an EMBL/GenBank/DDBJ whole genome shotgun (WGS) entry which is preliminary data.</text>
</comment>
<dbReference type="FunFam" id="3.40.50.2300:FF:000001">
    <property type="entry name" value="DNA-binding response regulator PhoB"/>
    <property type="match status" value="1"/>
</dbReference>
<dbReference type="GO" id="GO:0003677">
    <property type="term" value="F:DNA binding"/>
    <property type="evidence" value="ECO:0007669"/>
    <property type="project" value="UniProtKB-KW"/>
</dbReference>
<dbReference type="SUPFAM" id="SSF52172">
    <property type="entry name" value="CheY-like"/>
    <property type="match status" value="1"/>
</dbReference>
<keyword evidence="1 6" id="KW-0597">Phosphoprotein</keyword>
<dbReference type="InterPro" id="IPR011006">
    <property type="entry name" value="CheY-like_superfamily"/>
</dbReference>
<dbReference type="AlphaFoldDB" id="A0A2S7WBD1"/>
<sequence length="121" mass="13945">MKKILIVDDEPNILMALEYAFKKQDFEVFIARDGSEALEILKKEHPNVVLLDIMMPKVDGYQTLQLIKQNENLKDVKVVFLTAKSKKEDIEKGFSLGVDQYFTKPFSTKKIIAEINLLLQN</sequence>
<protein>
    <submittedName>
        <fullName evidence="8">Response regulator</fullName>
    </submittedName>
</protein>
<dbReference type="Proteomes" id="UP000237608">
    <property type="component" value="Unassembled WGS sequence"/>
</dbReference>
<evidence type="ECO:0000313" key="9">
    <source>
        <dbReference type="Proteomes" id="UP000237608"/>
    </source>
</evidence>
<dbReference type="Pfam" id="PF00072">
    <property type="entry name" value="Response_reg"/>
    <property type="match status" value="1"/>
</dbReference>
<dbReference type="SMART" id="SM00448">
    <property type="entry name" value="REC"/>
    <property type="match status" value="1"/>
</dbReference>
<dbReference type="RefSeq" id="WP_105045854.1">
    <property type="nucleotide sequence ID" value="NZ_CP150662.1"/>
</dbReference>
<organism evidence="8 9">
    <name type="scientific">Polaribacter gangjinensis</name>
    <dbReference type="NCBI Taxonomy" id="574710"/>
    <lineage>
        <taxon>Bacteria</taxon>
        <taxon>Pseudomonadati</taxon>
        <taxon>Bacteroidota</taxon>
        <taxon>Flavobacteriia</taxon>
        <taxon>Flavobacteriales</taxon>
        <taxon>Flavobacteriaceae</taxon>
    </lineage>
</organism>
<reference evidence="8 9" key="1">
    <citation type="submission" date="2016-12" db="EMBL/GenBank/DDBJ databases">
        <title>Trade-off between light-utilization and light-protection in marine flavobacteria.</title>
        <authorList>
            <person name="Kumagai Y."/>
            <person name="Yoshizawa S."/>
            <person name="Kogure K."/>
            <person name="Iwasaki W."/>
        </authorList>
    </citation>
    <scope>NUCLEOTIDE SEQUENCE [LARGE SCALE GENOMIC DNA]</scope>
    <source>
        <strain evidence="8 9">KCTC 22729</strain>
    </source>
</reference>
<dbReference type="InterPro" id="IPR050595">
    <property type="entry name" value="Bact_response_regulator"/>
</dbReference>
<evidence type="ECO:0000256" key="5">
    <source>
        <dbReference type="ARBA" id="ARBA00023163"/>
    </source>
</evidence>
<evidence type="ECO:0000256" key="1">
    <source>
        <dbReference type="ARBA" id="ARBA00022553"/>
    </source>
</evidence>
<accession>A0A2S7WBD1</accession>
<keyword evidence="2" id="KW-0902">Two-component regulatory system</keyword>
<keyword evidence="4" id="KW-0238">DNA-binding</keyword>
<evidence type="ECO:0000259" key="7">
    <source>
        <dbReference type="PROSITE" id="PS50110"/>
    </source>
</evidence>
<proteinExistence type="predicted"/>
<dbReference type="OrthoDB" id="9789181at2"/>
<dbReference type="CDD" id="cd17574">
    <property type="entry name" value="REC_OmpR"/>
    <property type="match status" value="1"/>
</dbReference>
<dbReference type="InterPro" id="IPR001789">
    <property type="entry name" value="Sig_transdc_resp-reg_receiver"/>
</dbReference>
<evidence type="ECO:0000313" key="8">
    <source>
        <dbReference type="EMBL" id="PQJ74706.1"/>
    </source>
</evidence>
<feature type="modified residue" description="4-aspartylphosphate" evidence="6">
    <location>
        <position position="52"/>
    </location>
</feature>